<sequence>MTLAQLAAAHGVATSYEDWAGAETQVSEAAVVAALAALGVDARGEQAVAQALAEVDAAPWRRRVPPTVVVRGGRGVAEVVVTAGEEVSLELRHEDGRRTAVPLAGPVVARSGDAVRRAVPLHDVPLGWHELHATSGGGTDTAVVVSAPSRLALPPERVWGWMVQLYSLRSATSWAIGDYADLRTVVQACAQDGAGVVLLNPLHAETPVAPINPSPYSPSSRRFRSALYLHLEDVAEYAAAPDDVRTAVDALKPEADPERIPRDPPWRAKLAALELLWPLHREQDLAAWRDAQGPALEEFALFCALAEVHGVPWQSWPEPLQRPDTPQVRQARDALADRVAFWCWVQLLVDEQLAGLGGDLALGVVHDLAVGVDAGGADAWALQDALALHTTVGAPPDSFNQQGQDWGLPPWRPDRLAEAGYAPFRDVVRGVLRSAGGLRIDHVMGLFRLWWVPPGATAAEGTYVSYDAQALLAVLALEASRAGAVVVGEDLGTVEDRVREALDETGVLGSAVLWFEIDDDDAFLPPDSWREATLATVTTHDLPTAAGFLAEEQVRVRDELGQLGVPVEQERAGVRRQRAALLAMLEDAGLLEQCDGDVPLAMHAALVASPSRVVLAAYTDAVGDLRQPNLPGTVDEYPNWRLPVADGSGRPLGLEELLAHPGVRRLTDLLAQGVPQTTKAVR</sequence>
<dbReference type="GO" id="GO:0005975">
    <property type="term" value="P:carbohydrate metabolic process"/>
    <property type="evidence" value="ECO:0007669"/>
    <property type="project" value="InterPro"/>
</dbReference>
<dbReference type="EMBL" id="CADCUE010000074">
    <property type="protein sequence ID" value="CAA9323521.1"/>
    <property type="molecule type" value="Genomic_DNA"/>
</dbReference>
<comment type="similarity">
    <text evidence="2 10">Belongs to the disproportionating enzyme family.</text>
</comment>
<dbReference type="InterPro" id="IPR048458">
    <property type="entry name" value="MalQ_N"/>
</dbReference>
<accession>A0A6J4L6G9</accession>
<evidence type="ECO:0000256" key="10">
    <source>
        <dbReference type="RuleBase" id="RU361207"/>
    </source>
</evidence>
<dbReference type="Pfam" id="PF21226">
    <property type="entry name" value="MalQ_N"/>
    <property type="match status" value="1"/>
</dbReference>
<reference evidence="12" key="1">
    <citation type="submission" date="2020-02" db="EMBL/GenBank/DDBJ databases">
        <authorList>
            <person name="Meier V. D."/>
        </authorList>
    </citation>
    <scope>NUCLEOTIDE SEQUENCE</scope>
    <source>
        <strain evidence="12">AVDCRST_MAG16</strain>
    </source>
</reference>
<evidence type="ECO:0000256" key="1">
    <source>
        <dbReference type="ARBA" id="ARBA00000439"/>
    </source>
</evidence>
<evidence type="ECO:0000256" key="8">
    <source>
        <dbReference type="ARBA" id="ARBA00031423"/>
    </source>
</evidence>
<evidence type="ECO:0000256" key="6">
    <source>
        <dbReference type="ARBA" id="ARBA00022679"/>
    </source>
</evidence>
<evidence type="ECO:0000259" key="11">
    <source>
        <dbReference type="Pfam" id="PF21226"/>
    </source>
</evidence>
<name>A0A6J4L6G9_9ACTN</name>
<evidence type="ECO:0000256" key="9">
    <source>
        <dbReference type="ARBA" id="ARBA00031501"/>
    </source>
</evidence>
<dbReference type="PANTHER" id="PTHR32438">
    <property type="entry name" value="4-ALPHA-GLUCANOTRANSFERASE DPE1, CHLOROPLASTIC/AMYLOPLASTIC"/>
    <property type="match status" value="1"/>
</dbReference>
<dbReference type="AlphaFoldDB" id="A0A6J4L6G9"/>
<dbReference type="EC" id="2.4.1.25" evidence="3 10"/>
<evidence type="ECO:0000313" key="12">
    <source>
        <dbReference type="EMBL" id="CAA9323521.1"/>
    </source>
</evidence>
<dbReference type="Gene3D" id="3.20.20.80">
    <property type="entry name" value="Glycosidases"/>
    <property type="match status" value="1"/>
</dbReference>
<proteinExistence type="inferred from homology"/>
<gene>
    <name evidence="12" type="ORF">AVDCRST_MAG16-915</name>
</gene>
<protein>
    <recommendedName>
        <fullName evidence="4 10">4-alpha-glucanotransferase</fullName>
        <ecNumber evidence="3 10">2.4.1.25</ecNumber>
    </recommendedName>
    <alternativeName>
        <fullName evidence="8 10">Amylomaltase</fullName>
    </alternativeName>
    <alternativeName>
        <fullName evidence="9 10">Disproportionating enzyme</fullName>
    </alternativeName>
</protein>
<evidence type="ECO:0000256" key="3">
    <source>
        <dbReference type="ARBA" id="ARBA00012560"/>
    </source>
</evidence>
<dbReference type="GO" id="GO:0004134">
    <property type="term" value="F:4-alpha-glucanotransferase activity"/>
    <property type="evidence" value="ECO:0007669"/>
    <property type="project" value="UniProtKB-EC"/>
</dbReference>
<dbReference type="PANTHER" id="PTHR32438:SF5">
    <property type="entry name" value="4-ALPHA-GLUCANOTRANSFERASE DPE1, CHLOROPLASTIC_AMYLOPLASTIC"/>
    <property type="match status" value="1"/>
</dbReference>
<evidence type="ECO:0000256" key="7">
    <source>
        <dbReference type="ARBA" id="ARBA00023277"/>
    </source>
</evidence>
<evidence type="ECO:0000256" key="5">
    <source>
        <dbReference type="ARBA" id="ARBA00022676"/>
    </source>
</evidence>
<dbReference type="InterPro" id="IPR003385">
    <property type="entry name" value="Glyco_hydro_77"/>
</dbReference>
<keyword evidence="6 10" id="KW-0808">Transferase</keyword>
<feature type="domain" description="MalQ N-terminal beta-sandwich" evidence="11">
    <location>
        <begin position="64"/>
        <end position="148"/>
    </location>
</feature>
<keyword evidence="7 10" id="KW-0119">Carbohydrate metabolism</keyword>
<dbReference type="InterPro" id="IPR017853">
    <property type="entry name" value="GH"/>
</dbReference>
<evidence type="ECO:0000256" key="2">
    <source>
        <dbReference type="ARBA" id="ARBA00005684"/>
    </source>
</evidence>
<evidence type="ECO:0000256" key="4">
    <source>
        <dbReference type="ARBA" id="ARBA00020295"/>
    </source>
</evidence>
<organism evidence="12">
    <name type="scientific">uncultured Frankineae bacterium</name>
    <dbReference type="NCBI Taxonomy" id="437475"/>
    <lineage>
        <taxon>Bacteria</taxon>
        <taxon>Bacillati</taxon>
        <taxon>Actinomycetota</taxon>
        <taxon>Actinomycetes</taxon>
        <taxon>Frankiales</taxon>
        <taxon>environmental samples</taxon>
    </lineage>
</organism>
<dbReference type="Pfam" id="PF02446">
    <property type="entry name" value="Glyco_hydro_77"/>
    <property type="match status" value="1"/>
</dbReference>
<keyword evidence="5 10" id="KW-0328">Glycosyltransferase</keyword>
<comment type="catalytic activity">
    <reaction evidence="1 10">
        <text>Transfers a segment of a (1-&gt;4)-alpha-D-glucan to a new position in an acceptor, which may be glucose or a (1-&gt;4)-alpha-D-glucan.</text>
        <dbReference type="EC" id="2.4.1.25"/>
    </reaction>
</comment>
<dbReference type="SUPFAM" id="SSF51445">
    <property type="entry name" value="(Trans)glycosidases"/>
    <property type="match status" value="1"/>
</dbReference>
<dbReference type="NCBIfam" id="TIGR00217">
    <property type="entry name" value="malQ"/>
    <property type="match status" value="1"/>
</dbReference>